<comment type="caution">
    <text evidence="2">The sequence shown here is derived from an EMBL/GenBank/DDBJ whole genome shotgun (WGS) entry which is preliminary data.</text>
</comment>
<evidence type="ECO:0000256" key="1">
    <source>
        <dbReference type="SAM" id="MobiDB-lite"/>
    </source>
</evidence>
<sequence>MLEDDGISETAANYSGLVHMLKSLYTASRAVDRITVESADIATLLTHTFAESEHASNLSLQTTVELKTSRSIATFLRETNDLKSSQNNHQVGAFNRTTISTNRSSSHQ</sequence>
<reference evidence="2" key="1">
    <citation type="submission" date="2013-11" db="EMBL/GenBank/DDBJ databases">
        <title>Genome sequence of the fusiform rust pathogen reveals effectors for host alternation and coevolution with pine.</title>
        <authorList>
            <consortium name="DOE Joint Genome Institute"/>
            <person name="Smith K."/>
            <person name="Pendleton A."/>
            <person name="Kubisiak T."/>
            <person name="Anderson C."/>
            <person name="Salamov A."/>
            <person name="Aerts A."/>
            <person name="Riley R."/>
            <person name="Clum A."/>
            <person name="Lindquist E."/>
            <person name="Ence D."/>
            <person name="Campbell M."/>
            <person name="Kronenberg Z."/>
            <person name="Feau N."/>
            <person name="Dhillon B."/>
            <person name="Hamelin R."/>
            <person name="Burleigh J."/>
            <person name="Smith J."/>
            <person name="Yandell M."/>
            <person name="Nelson C."/>
            <person name="Grigoriev I."/>
            <person name="Davis J."/>
        </authorList>
    </citation>
    <scope>NUCLEOTIDE SEQUENCE</scope>
    <source>
        <strain evidence="2">G11</strain>
    </source>
</reference>
<evidence type="ECO:0000313" key="3">
    <source>
        <dbReference type="Proteomes" id="UP000886653"/>
    </source>
</evidence>
<keyword evidence="3" id="KW-1185">Reference proteome</keyword>
<dbReference type="AlphaFoldDB" id="A0A9P6T8R7"/>
<feature type="compositionally biased region" description="Low complexity" evidence="1">
    <location>
        <begin position="95"/>
        <end position="108"/>
    </location>
</feature>
<feature type="region of interest" description="Disordered" evidence="1">
    <location>
        <begin position="84"/>
        <end position="108"/>
    </location>
</feature>
<name>A0A9P6T8R7_9BASI</name>
<protein>
    <submittedName>
        <fullName evidence="2">Uncharacterized protein</fullName>
    </submittedName>
</protein>
<gene>
    <name evidence="2" type="ORF">CROQUDRAFT_96489</name>
</gene>
<evidence type="ECO:0000313" key="2">
    <source>
        <dbReference type="EMBL" id="KAG0143286.1"/>
    </source>
</evidence>
<accession>A0A9P6T8R7</accession>
<organism evidence="2 3">
    <name type="scientific">Cronartium quercuum f. sp. fusiforme G11</name>
    <dbReference type="NCBI Taxonomy" id="708437"/>
    <lineage>
        <taxon>Eukaryota</taxon>
        <taxon>Fungi</taxon>
        <taxon>Dikarya</taxon>
        <taxon>Basidiomycota</taxon>
        <taxon>Pucciniomycotina</taxon>
        <taxon>Pucciniomycetes</taxon>
        <taxon>Pucciniales</taxon>
        <taxon>Coleosporiaceae</taxon>
        <taxon>Cronartium</taxon>
    </lineage>
</organism>
<dbReference type="EMBL" id="MU167323">
    <property type="protein sequence ID" value="KAG0143286.1"/>
    <property type="molecule type" value="Genomic_DNA"/>
</dbReference>
<dbReference type="Proteomes" id="UP000886653">
    <property type="component" value="Unassembled WGS sequence"/>
</dbReference>
<proteinExistence type="predicted"/>